<name>A0A9W4RWW4_9PEZI</name>
<accession>A0A9W4RWW4</accession>
<evidence type="ECO:0000256" key="1">
    <source>
        <dbReference type="SAM" id="Phobius"/>
    </source>
</evidence>
<reference evidence="2" key="1">
    <citation type="submission" date="2022-08" db="EMBL/GenBank/DDBJ databases">
        <authorList>
            <person name="Giroux E."/>
            <person name="Giroux E."/>
        </authorList>
    </citation>
    <scope>NUCLEOTIDE SEQUENCE</scope>
    <source>
        <strain evidence="2">H1091258</strain>
    </source>
</reference>
<feature type="transmembrane region" description="Helical" evidence="1">
    <location>
        <begin position="102"/>
        <end position="122"/>
    </location>
</feature>
<organism evidence="2 3">
    <name type="scientific">Colletotrichum noveboracense</name>
    <dbReference type="NCBI Taxonomy" id="2664923"/>
    <lineage>
        <taxon>Eukaryota</taxon>
        <taxon>Fungi</taxon>
        <taxon>Dikarya</taxon>
        <taxon>Ascomycota</taxon>
        <taxon>Pezizomycotina</taxon>
        <taxon>Sordariomycetes</taxon>
        <taxon>Hypocreomycetidae</taxon>
        <taxon>Glomerellales</taxon>
        <taxon>Glomerellaceae</taxon>
        <taxon>Colletotrichum</taxon>
        <taxon>Colletotrichum gloeosporioides species complex</taxon>
    </lineage>
</organism>
<dbReference type="AlphaFoldDB" id="A0A9W4RWW4"/>
<protein>
    <submittedName>
        <fullName evidence="2">Uncharacterized protein</fullName>
    </submittedName>
</protein>
<feature type="transmembrane region" description="Helical" evidence="1">
    <location>
        <begin position="76"/>
        <end position="96"/>
    </location>
</feature>
<evidence type="ECO:0000313" key="2">
    <source>
        <dbReference type="EMBL" id="CAI0648905.1"/>
    </source>
</evidence>
<dbReference type="Proteomes" id="UP001152533">
    <property type="component" value="Unassembled WGS sequence"/>
</dbReference>
<sequence>MAPLAPAALLHSLFRRDDDAGVGSSCDGVNGPCIEVVCAWPLSGQYGFGQRILYYILVVVCVVARKEEWIRAVCQAAALLVPAVAAIHGIVLASMHVDDMDIYGALQFCSIGILAAPVTVKLSSTFFYDPGRNIIFLWTGLILSG</sequence>
<keyword evidence="3" id="KW-1185">Reference proteome</keyword>
<comment type="caution">
    <text evidence="2">The sequence shown here is derived from an EMBL/GenBank/DDBJ whole genome shotgun (WGS) entry which is preliminary data.</text>
</comment>
<proteinExistence type="predicted"/>
<keyword evidence="1" id="KW-0812">Transmembrane</keyword>
<evidence type="ECO:0000313" key="3">
    <source>
        <dbReference type="Proteomes" id="UP001152533"/>
    </source>
</evidence>
<feature type="transmembrane region" description="Helical" evidence="1">
    <location>
        <begin position="48"/>
        <end position="64"/>
    </location>
</feature>
<dbReference type="EMBL" id="CAMGZC010000620">
    <property type="protein sequence ID" value="CAI0648905.1"/>
    <property type="molecule type" value="Genomic_DNA"/>
</dbReference>
<gene>
    <name evidence="2" type="ORF">CGXH109_LOCUS80585</name>
</gene>
<keyword evidence="1" id="KW-1133">Transmembrane helix</keyword>
<keyword evidence="1" id="KW-0472">Membrane</keyword>